<sequence length="156" mass="17910">MKPIILIKHLNGAPGLRLFGLGPKCIPVNAIDQLKNLLENQSFWAKGRKKNEIKKMIKNSSCVITLWQKNRLIGFGRATSDYIYRAVLWDIVIVKDQQNSGLGKLLVNSLLSSKSIKKVEKIYLMTTNSQDFYKTCQFEEINTQSLLVYKYIDQQN</sequence>
<dbReference type="PANTHER" id="PTHR43233">
    <property type="entry name" value="FAMILY N-ACETYLTRANSFERASE, PUTATIVE (AFU_ORTHOLOGUE AFUA_6G03350)-RELATED"/>
    <property type="match status" value="1"/>
</dbReference>
<accession>Q46IF7</accession>
<gene>
    <name evidence="2" type="ordered locus">PMN2A_1231</name>
</gene>
<dbReference type="PANTHER" id="PTHR43233:SF1">
    <property type="entry name" value="FAMILY N-ACETYLTRANSFERASE, PUTATIVE (AFU_ORTHOLOGUE AFUA_6G03350)-RELATED"/>
    <property type="match status" value="1"/>
</dbReference>
<dbReference type="AlphaFoldDB" id="Q46IF7"/>
<feature type="domain" description="N-acetyltransferase" evidence="1">
    <location>
        <begin position="5"/>
        <end position="156"/>
    </location>
</feature>
<dbReference type="InterPro" id="IPR000182">
    <property type="entry name" value="GNAT_dom"/>
</dbReference>
<keyword evidence="3" id="KW-1185">Reference proteome</keyword>
<dbReference type="KEGG" id="pmn:PMN2A_1231"/>
<evidence type="ECO:0000313" key="2">
    <source>
        <dbReference type="EMBL" id="AAZ58721.1"/>
    </source>
</evidence>
<dbReference type="PROSITE" id="PS51186">
    <property type="entry name" value="GNAT"/>
    <property type="match status" value="1"/>
</dbReference>
<evidence type="ECO:0000259" key="1">
    <source>
        <dbReference type="PROSITE" id="PS51186"/>
    </source>
</evidence>
<dbReference type="RefSeq" id="WP_011295575.1">
    <property type="nucleotide sequence ID" value="NC_007335.2"/>
</dbReference>
<reference evidence="2 3" key="1">
    <citation type="journal article" date="2007" name="PLoS Genet.">
        <title>Patterns and implications of gene gain and loss in the evolution of Prochlorococcus.</title>
        <authorList>
            <person name="Kettler G.C."/>
            <person name="Martiny A.C."/>
            <person name="Huang K."/>
            <person name="Zucker J."/>
            <person name="Coleman M.L."/>
            <person name="Rodrigue S."/>
            <person name="Chen F."/>
            <person name="Lapidus A."/>
            <person name="Ferriera S."/>
            <person name="Johnson J."/>
            <person name="Steglich C."/>
            <person name="Church G.M."/>
            <person name="Richardson P."/>
            <person name="Chisholm S.W."/>
        </authorList>
    </citation>
    <scope>NUCLEOTIDE SEQUENCE [LARGE SCALE GENOMIC DNA]</scope>
    <source>
        <strain evidence="2 3">NATL2A</strain>
    </source>
</reference>
<protein>
    <submittedName>
        <fullName evidence="2">Acetyltransferase</fullName>
    </submittedName>
</protein>
<dbReference type="PhylomeDB" id="Q46IF7"/>
<dbReference type="EMBL" id="CP000095">
    <property type="protein sequence ID" value="AAZ58721.1"/>
    <property type="molecule type" value="Genomic_DNA"/>
</dbReference>
<dbReference type="GO" id="GO:0016747">
    <property type="term" value="F:acyltransferase activity, transferring groups other than amino-acyl groups"/>
    <property type="evidence" value="ECO:0007669"/>
    <property type="project" value="InterPro"/>
</dbReference>
<dbReference type="SUPFAM" id="SSF55729">
    <property type="entry name" value="Acyl-CoA N-acyltransferases (Nat)"/>
    <property type="match status" value="1"/>
</dbReference>
<evidence type="ECO:0000313" key="3">
    <source>
        <dbReference type="Proteomes" id="UP000002535"/>
    </source>
</evidence>
<dbReference type="Proteomes" id="UP000002535">
    <property type="component" value="Chromosome"/>
</dbReference>
<dbReference type="OrthoDB" id="9775804at2"/>
<dbReference type="STRING" id="59920.PMN2A_1231"/>
<dbReference type="InterPro" id="IPR016181">
    <property type="entry name" value="Acyl_CoA_acyltransferase"/>
</dbReference>
<organism evidence="2 3">
    <name type="scientific">Prochlorococcus marinus (strain NATL2A)</name>
    <dbReference type="NCBI Taxonomy" id="59920"/>
    <lineage>
        <taxon>Bacteria</taxon>
        <taxon>Bacillati</taxon>
        <taxon>Cyanobacteriota</taxon>
        <taxon>Cyanophyceae</taxon>
        <taxon>Synechococcales</taxon>
        <taxon>Prochlorococcaceae</taxon>
        <taxon>Prochlorococcus</taxon>
    </lineage>
</organism>
<dbReference type="HOGENOM" id="CLU_086503_3_1_3"/>
<dbReference type="Pfam" id="PF00583">
    <property type="entry name" value="Acetyltransf_1"/>
    <property type="match status" value="1"/>
</dbReference>
<dbReference type="Gene3D" id="3.40.630.30">
    <property type="match status" value="1"/>
</dbReference>
<proteinExistence type="predicted"/>
<name>Q46IF7_PROMT</name>
<dbReference type="InterPro" id="IPR053144">
    <property type="entry name" value="Acetyltransferase_Butenolide"/>
</dbReference>